<keyword evidence="2" id="KW-0328">Glycosyltransferase</keyword>
<keyword evidence="3" id="KW-1185">Reference proteome</keyword>
<protein>
    <submittedName>
        <fullName evidence="2">Glycosyltransferase</fullName>
        <ecNumber evidence="2">2.4.-.-</ecNumber>
    </submittedName>
</protein>
<dbReference type="PANTHER" id="PTHR46656:SF3">
    <property type="entry name" value="PUTATIVE-RELATED"/>
    <property type="match status" value="1"/>
</dbReference>
<name>A0ABU9PZ39_9BURK</name>
<proteinExistence type="predicted"/>
<sequence length="444" mass="49413">MIIIVYSETDAGSIEKNLGLPEYSYYFVLREFRPLLERLGIVVAVTDPAREVDAIYRNAKAHGQDCVFLSFSPPHKTVTGLECPTIPVFAWEFSTVPQEPWQGEPRHDWRTVFSKLGSAITHSNYTVATVRAAMTPAFPIVSAPAPVWDRFAGLRRSAISAGGVELQVAGTVIDTRSADLAPFGPTHKHDPKPDLIRPAALARLQPQQLQLDGVVYTSVFNPYDGRKNWFDMIGAFCWAFRDVADATLVLKLTHHDIKNAVDALLEDLHKATPYRCRVVLIHGYLADPEYEKLVAATSYVVNTSHGEGQCLPLMEFMSCGKPAIAPDNTAMADYIDADNAFIIASSEEPSHWPHDPRQAYRTLRYRIDWDSLRAAYQDSYRVFKQDRTRYEQMAEHAVRSLQQHCSQAVIAERLGAFLLDHARSAGAGQPAPASRSTDDAAPVC</sequence>
<dbReference type="Proteomes" id="UP001495910">
    <property type="component" value="Unassembled WGS sequence"/>
</dbReference>
<accession>A0ABU9PZ39</accession>
<feature type="region of interest" description="Disordered" evidence="1">
    <location>
        <begin position="425"/>
        <end position="444"/>
    </location>
</feature>
<evidence type="ECO:0000256" key="1">
    <source>
        <dbReference type="SAM" id="MobiDB-lite"/>
    </source>
</evidence>
<evidence type="ECO:0000313" key="2">
    <source>
        <dbReference type="EMBL" id="MEM4989276.1"/>
    </source>
</evidence>
<dbReference type="Pfam" id="PF13692">
    <property type="entry name" value="Glyco_trans_1_4"/>
    <property type="match status" value="1"/>
</dbReference>
<gene>
    <name evidence="2" type="ORF">V8G57_17950</name>
</gene>
<dbReference type="EMBL" id="JBANDC010000013">
    <property type="protein sequence ID" value="MEM4989276.1"/>
    <property type="molecule type" value="Genomic_DNA"/>
</dbReference>
<dbReference type="SUPFAM" id="SSF53756">
    <property type="entry name" value="UDP-Glycosyltransferase/glycogen phosphorylase"/>
    <property type="match status" value="1"/>
</dbReference>
<dbReference type="Gene3D" id="3.40.50.2000">
    <property type="entry name" value="Glycogen Phosphorylase B"/>
    <property type="match status" value="1"/>
</dbReference>
<dbReference type="GO" id="GO:0016757">
    <property type="term" value="F:glycosyltransferase activity"/>
    <property type="evidence" value="ECO:0007669"/>
    <property type="project" value="UniProtKB-KW"/>
</dbReference>
<keyword evidence="2" id="KW-0808">Transferase</keyword>
<reference evidence="2 3" key="1">
    <citation type="submission" date="2024-02" db="EMBL/GenBank/DDBJ databases">
        <title>Draft genome sequence of Collimonas sp. strain H4R21, an effective mineral-weathering bacterial strain isolated from the beech rhizosphere.</title>
        <authorList>
            <person name="Morin E."/>
            <person name="Uroz S."/>
            <person name="Leveau J.H.J."/>
            <person name="Kumar R."/>
            <person name="Rey M.W."/>
            <person name="Pham J."/>
        </authorList>
    </citation>
    <scope>NUCLEOTIDE SEQUENCE [LARGE SCALE GENOMIC DNA]</scope>
    <source>
        <strain evidence="2 3">H4R21</strain>
    </source>
</reference>
<evidence type="ECO:0000313" key="3">
    <source>
        <dbReference type="Proteomes" id="UP001495910"/>
    </source>
</evidence>
<dbReference type="PANTHER" id="PTHR46656">
    <property type="entry name" value="PUTATIVE-RELATED"/>
    <property type="match status" value="1"/>
</dbReference>
<dbReference type="RefSeq" id="WP_139220047.1">
    <property type="nucleotide sequence ID" value="NZ_JBANDC010000013.1"/>
</dbReference>
<comment type="caution">
    <text evidence="2">The sequence shown here is derived from an EMBL/GenBank/DDBJ whole genome shotgun (WGS) entry which is preliminary data.</text>
</comment>
<organism evidence="2 3">
    <name type="scientific">Collimonas rhizosphaerae</name>
    <dbReference type="NCBI Taxonomy" id="3126357"/>
    <lineage>
        <taxon>Bacteria</taxon>
        <taxon>Pseudomonadati</taxon>
        <taxon>Pseudomonadota</taxon>
        <taxon>Betaproteobacteria</taxon>
        <taxon>Burkholderiales</taxon>
        <taxon>Oxalobacteraceae</taxon>
        <taxon>Collimonas</taxon>
    </lineage>
</organism>
<dbReference type="EC" id="2.4.-.-" evidence="2"/>